<evidence type="ECO:0000313" key="4">
    <source>
        <dbReference type="Proteomes" id="UP000199701"/>
    </source>
</evidence>
<dbReference type="InterPro" id="IPR036938">
    <property type="entry name" value="PAP2/HPO_sf"/>
</dbReference>
<keyword evidence="1" id="KW-1133">Transmembrane helix</keyword>
<dbReference type="AlphaFoldDB" id="A0A1I0R2Z5"/>
<dbReference type="InterPro" id="IPR026841">
    <property type="entry name" value="Aur1/Ipt1"/>
</dbReference>
<feature type="transmembrane region" description="Helical" evidence="1">
    <location>
        <begin position="73"/>
        <end position="96"/>
    </location>
</feature>
<keyword evidence="1" id="KW-0472">Membrane</keyword>
<evidence type="ECO:0000256" key="1">
    <source>
        <dbReference type="SAM" id="Phobius"/>
    </source>
</evidence>
<sequence>MCVNVLNRYVPIKNAGFIMREFLKKNLDPMIPLYSVIPLITCFAFNTLVYYGAMSINSNRYHYDFTTNFDRSVPIIPIFVIIYFICYGFWAINYIIIGRIGREHCMRFVFADISSRCICLIFFILIPTTNIRPEILGNGIGEQLLRHLYSIDHPENLFPSIHCLVSWFCYIGIRGQKQVPRWYRAFSCVFALAVCLSTQLTKQHYIIDVFGGILIAELTYYIAHHSEWYRGVEKIFNKISALVFGKNNIGL</sequence>
<gene>
    <name evidence="3" type="ORF">SAMN05421659_11142</name>
</gene>
<feature type="transmembrane region" description="Helical" evidence="1">
    <location>
        <begin position="31"/>
        <end position="53"/>
    </location>
</feature>
<dbReference type="GO" id="GO:0016020">
    <property type="term" value="C:membrane"/>
    <property type="evidence" value="ECO:0007669"/>
    <property type="project" value="UniProtKB-SubCell"/>
</dbReference>
<feature type="domain" description="Inositolphosphotransferase Aur1/Ipt1" evidence="2">
    <location>
        <begin position="157"/>
        <end position="221"/>
    </location>
</feature>
<organism evidence="3 4">
    <name type="scientific">[Clostridium] fimetarium</name>
    <dbReference type="NCBI Taxonomy" id="99656"/>
    <lineage>
        <taxon>Bacteria</taxon>
        <taxon>Bacillati</taxon>
        <taxon>Bacillota</taxon>
        <taxon>Clostridia</taxon>
        <taxon>Lachnospirales</taxon>
        <taxon>Lachnospiraceae</taxon>
    </lineage>
</organism>
<dbReference type="STRING" id="99656.SAMN05421659_11142"/>
<protein>
    <submittedName>
        <fullName evidence="3">PAP2 superfamily protein</fullName>
    </submittedName>
</protein>
<feature type="transmembrane region" description="Helical" evidence="1">
    <location>
        <begin position="182"/>
        <end position="199"/>
    </location>
</feature>
<dbReference type="Gene3D" id="1.20.144.10">
    <property type="entry name" value="Phosphatidic acid phosphatase type 2/haloperoxidase"/>
    <property type="match status" value="1"/>
</dbReference>
<dbReference type="Pfam" id="PF14378">
    <property type="entry name" value="PAP2_3"/>
    <property type="match status" value="1"/>
</dbReference>
<name>A0A1I0R2Z5_9FIRM</name>
<reference evidence="3 4" key="1">
    <citation type="submission" date="2016-10" db="EMBL/GenBank/DDBJ databases">
        <authorList>
            <person name="de Groot N.N."/>
        </authorList>
    </citation>
    <scope>NUCLEOTIDE SEQUENCE [LARGE SCALE GENOMIC DNA]</scope>
    <source>
        <strain evidence="3 4">DSM 9179</strain>
    </source>
</reference>
<dbReference type="SUPFAM" id="SSF48317">
    <property type="entry name" value="Acid phosphatase/Vanadium-dependent haloperoxidase"/>
    <property type="match status" value="1"/>
</dbReference>
<feature type="transmembrane region" description="Helical" evidence="1">
    <location>
        <begin position="205"/>
        <end position="223"/>
    </location>
</feature>
<keyword evidence="1" id="KW-0812">Transmembrane</keyword>
<dbReference type="EMBL" id="FOJI01000011">
    <property type="protein sequence ID" value="SEW34300.1"/>
    <property type="molecule type" value="Genomic_DNA"/>
</dbReference>
<dbReference type="Proteomes" id="UP000199701">
    <property type="component" value="Unassembled WGS sequence"/>
</dbReference>
<evidence type="ECO:0000313" key="3">
    <source>
        <dbReference type="EMBL" id="SEW34300.1"/>
    </source>
</evidence>
<keyword evidence="4" id="KW-1185">Reference proteome</keyword>
<accession>A0A1I0R2Z5</accession>
<proteinExistence type="predicted"/>
<evidence type="ECO:0000259" key="2">
    <source>
        <dbReference type="Pfam" id="PF14378"/>
    </source>
</evidence>